<evidence type="ECO:0008006" key="4">
    <source>
        <dbReference type="Google" id="ProtNLM"/>
    </source>
</evidence>
<dbReference type="EMBL" id="MZNU01000361">
    <property type="protein sequence ID" value="OWO99392.1"/>
    <property type="molecule type" value="Genomic_DNA"/>
</dbReference>
<feature type="compositionally biased region" description="Polar residues" evidence="1">
    <location>
        <begin position="181"/>
        <end position="199"/>
    </location>
</feature>
<reference evidence="2 3" key="1">
    <citation type="submission" date="2017-04" db="EMBL/GenBank/DDBJ databases">
        <title>Draft genome sequence of Marssonina coronaria NL1: causal agent of apple blotch.</title>
        <authorList>
            <person name="Cheng Q."/>
        </authorList>
    </citation>
    <scope>NUCLEOTIDE SEQUENCE [LARGE SCALE GENOMIC DNA]</scope>
    <source>
        <strain evidence="2 3">NL1</strain>
    </source>
</reference>
<dbReference type="Proteomes" id="UP000242519">
    <property type="component" value="Unassembled WGS sequence"/>
</dbReference>
<organism evidence="2 3">
    <name type="scientific">Diplocarpon coronariae</name>
    <dbReference type="NCBI Taxonomy" id="2795749"/>
    <lineage>
        <taxon>Eukaryota</taxon>
        <taxon>Fungi</taxon>
        <taxon>Dikarya</taxon>
        <taxon>Ascomycota</taxon>
        <taxon>Pezizomycotina</taxon>
        <taxon>Leotiomycetes</taxon>
        <taxon>Helotiales</taxon>
        <taxon>Drepanopezizaceae</taxon>
        <taxon>Diplocarpon</taxon>
    </lineage>
</organism>
<protein>
    <recommendedName>
        <fullName evidence="4">Cell wall protein PhiA</fullName>
    </recommendedName>
</protein>
<accession>A0A218YVR3</accession>
<dbReference type="InParanoid" id="A0A218YVR3"/>
<feature type="region of interest" description="Disordered" evidence="1">
    <location>
        <begin position="161"/>
        <end position="199"/>
    </location>
</feature>
<evidence type="ECO:0000313" key="3">
    <source>
        <dbReference type="Proteomes" id="UP000242519"/>
    </source>
</evidence>
<keyword evidence="3" id="KW-1185">Reference proteome</keyword>
<gene>
    <name evidence="2" type="ORF">B2J93_8789</name>
</gene>
<proteinExistence type="predicted"/>
<evidence type="ECO:0000256" key="1">
    <source>
        <dbReference type="SAM" id="MobiDB-lite"/>
    </source>
</evidence>
<sequence>MARVVSARMASHGAPSVVVFSTANAMYHPNPQPKNSIQELRAEFRCNCAVDLSSCDSAKSALNDAAQWEDGGSMGWTRSAVSTREASMPLRHNSDDPRCFVGGTSPLTSTTSLCTQYSPRSPGPWKPDQQLGAGSRYIRPFSQLPVFTIATNIRASFQLSNQHTRSLPATPPNSHARYQKPNKQAALSNSSSDPQQTPTTKMYFSTATILASLASLGAAAPSYAPSSYTPPQYFALRAFRTGTDVHNDAFAAAHSGLFAGLASQGASCDRDIPQNSATFTIIDGILYLYAQSATPQAFYVDRSATGEGMIGYTTGAQPEPAGSERVGWEIVDGYLSFGQEGLLACPSPAGGDWSIWAMVNLANPGGLTGCLNIAVVVEEVTEPVGCLYTE</sequence>
<evidence type="ECO:0000313" key="2">
    <source>
        <dbReference type="EMBL" id="OWO99392.1"/>
    </source>
</evidence>
<dbReference type="AlphaFoldDB" id="A0A218YVR3"/>
<dbReference type="OrthoDB" id="4093325at2759"/>
<comment type="caution">
    <text evidence="2">The sequence shown here is derived from an EMBL/GenBank/DDBJ whole genome shotgun (WGS) entry which is preliminary data.</text>
</comment>
<name>A0A218YVR3_9HELO</name>